<reference evidence="1 2" key="1">
    <citation type="submission" date="2023-03" db="EMBL/GenBank/DDBJ databases">
        <title>High recombination rates correlate with genetic variation in Cardiocondyla obscurior ants.</title>
        <authorList>
            <person name="Errbii M."/>
        </authorList>
    </citation>
    <scope>NUCLEOTIDE SEQUENCE [LARGE SCALE GENOMIC DNA]</scope>
    <source>
        <strain evidence="1">Alpha-2009</strain>
        <tissue evidence="1">Whole body</tissue>
    </source>
</reference>
<name>A0AAW2GUT1_9HYME</name>
<protein>
    <submittedName>
        <fullName evidence="1">Uncharacterized protein</fullName>
    </submittedName>
</protein>
<evidence type="ECO:0000313" key="1">
    <source>
        <dbReference type="EMBL" id="KAL0130978.1"/>
    </source>
</evidence>
<dbReference type="AlphaFoldDB" id="A0AAW2GUT1"/>
<comment type="caution">
    <text evidence="1">The sequence shown here is derived from an EMBL/GenBank/DDBJ whole genome shotgun (WGS) entry which is preliminary data.</text>
</comment>
<evidence type="ECO:0000313" key="2">
    <source>
        <dbReference type="Proteomes" id="UP001430953"/>
    </source>
</evidence>
<sequence>MRGSYRYMHLRSSGIAVISILDDRRLICRFRRSNYKCPCFAGQLPRDDAGYTVNGINGVGMISDAVAESDLITKYLPSGSIIVT</sequence>
<dbReference type="EMBL" id="JADYXP020000002">
    <property type="protein sequence ID" value="KAL0130978.1"/>
    <property type="molecule type" value="Genomic_DNA"/>
</dbReference>
<accession>A0AAW2GUT1</accession>
<organism evidence="1 2">
    <name type="scientific">Cardiocondyla obscurior</name>
    <dbReference type="NCBI Taxonomy" id="286306"/>
    <lineage>
        <taxon>Eukaryota</taxon>
        <taxon>Metazoa</taxon>
        <taxon>Ecdysozoa</taxon>
        <taxon>Arthropoda</taxon>
        <taxon>Hexapoda</taxon>
        <taxon>Insecta</taxon>
        <taxon>Pterygota</taxon>
        <taxon>Neoptera</taxon>
        <taxon>Endopterygota</taxon>
        <taxon>Hymenoptera</taxon>
        <taxon>Apocrita</taxon>
        <taxon>Aculeata</taxon>
        <taxon>Formicoidea</taxon>
        <taxon>Formicidae</taxon>
        <taxon>Myrmicinae</taxon>
        <taxon>Cardiocondyla</taxon>
    </lineage>
</organism>
<gene>
    <name evidence="1" type="ORF">PUN28_002517</name>
</gene>
<proteinExistence type="predicted"/>
<keyword evidence="2" id="KW-1185">Reference proteome</keyword>
<dbReference type="Proteomes" id="UP001430953">
    <property type="component" value="Unassembled WGS sequence"/>
</dbReference>